<dbReference type="SUPFAM" id="SSF56112">
    <property type="entry name" value="Protein kinase-like (PK-like)"/>
    <property type="match status" value="1"/>
</dbReference>
<accession>A0A316DZ67</accession>
<dbReference type="OrthoDB" id="1645186at2"/>
<evidence type="ECO:0000259" key="1">
    <source>
        <dbReference type="Pfam" id="PF01636"/>
    </source>
</evidence>
<dbReference type="InterPro" id="IPR002575">
    <property type="entry name" value="Aminoglycoside_PTrfase"/>
</dbReference>
<dbReference type="InterPro" id="IPR014255">
    <property type="entry name" value="Spore_coat_CotS"/>
</dbReference>
<comment type="caution">
    <text evidence="2">The sequence shown here is derived from an EMBL/GenBank/DDBJ whole genome shotgun (WGS) entry which is preliminary data.</text>
</comment>
<evidence type="ECO:0000313" key="2">
    <source>
        <dbReference type="EMBL" id="PWK15800.1"/>
    </source>
</evidence>
<dbReference type="PANTHER" id="PTHR39179:SF1">
    <property type="entry name" value="SPORE COAT PROTEIN I"/>
    <property type="match status" value="1"/>
</dbReference>
<proteinExistence type="predicted"/>
<dbReference type="InterPro" id="IPR047175">
    <property type="entry name" value="CotS-like"/>
</dbReference>
<keyword evidence="2" id="KW-0167">Capsid protein</keyword>
<name>A0A316DZ67_9BACL</name>
<keyword evidence="3" id="KW-1185">Reference proteome</keyword>
<dbReference type="Gene3D" id="3.30.200.20">
    <property type="entry name" value="Phosphorylase Kinase, domain 1"/>
    <property type="match status" value="1"/>
</dbReference>
<dbReference type="NCBIfam" id="TIGR02906">
    <property type="entry name" value="spore_CotS"/>
    <property type="match status" value="1"/>
</dbReference>
<dbReference type="InterPro" id="IPR011009">
    <property type="entry name" value="Kinase-like_dom_sf"/>
</dbReference>
<dbReference type="Proteomes" id="UP000245634">
    <property type="component" value="Unassembled WGS sequence"/>
</dbReference>
<dbReference type="Gene3D" id="3.90.1200.10">
    <property type="match status" value="1"/>
</dbReference>
<dbReference type="AlphaFoldDB" id="A0A316DZ67"/>
<feature type="domain" description="Aminoglycoside phosphotransferase" evidence="1">
    <location>
        <begin position="37"/>
        <end position="253"/>
    </location>
</feature>
<reference evidence="2 3" key="1">
    <citation type="submission" date="2018-05" db="EMBL/GenBank/DDBJ databases">
        <title>Genomic Encyclopedia of Type Strains, Phase IV (KMG-IV): sequencing the most valuable type-strain genomes for metagenomic binning, comparative biology and taxonomic classification.</title>
        <authorList>
            <person name="Goeker M."/>
        </authorList>
    </citation>
    <scope>NUCLEOTIDE SEQUENCE [LARGE SCALE GENOMIC DNA]</scope>
    <source>
        <strain evidence="2 3">DSM 18773</strain>
    </source>
</reference>
<dbReference type="EMBL" id="QGGL01000002">
    <property type="protein sequence ID" value="PWK15800.1"/>
    <property type="molecule type" value="Genomic_DNA"/>
</dbReference>
<sequence length="348" mass="40289">MAEQTTISQALEESGFPPVVLGAYPFVVYEAKAVRKVVRVETTLGTLALKKFKLTDAELNYSLAAMRHVKQQGFNVPGILPTLDGSLYVTIDEMKYFVMDWLAGRESKYSHVYDLALAARGLADFHHATRGFTPPHSPGKEQWGSWTGHFLERIEEMRNWLLLAEQGETAFDNMYASVIAYGIEEATRAVELLSSSRYQAISEQEKSWSGFCHHDYAHHNVLITTEREVAIIDFDYSISDIRAHDLASLILRNMKSEKWDGRTAFFILKSYFERATPHPGEERLLHAMLRFPQDLYEVARFRYVEQNRPPELLESRLRKWAEHKDRRERFFQEFEAGARYVLEQGQIR</sequence>
<keyword evidence="2" id="KW-0946">Virion</keyword>
<organism evidence="2 3">
    <name type="scientific">Tumebacillus permanentifrigoris</name>
    <dbReference type="NCBI Taxonomy" id="378543"/>
    <lineage>
        <taxon>Bacteria</taxon>
        <taxon>Bacillati</taxon>
        <taxon>Bacillota</taxon>
        <taxon>Bacilli</taxon>
        <taxon>Bacillales</taxon>
        <taxon>Alicyclobacillaceae</taxon>
        <taxon>Tumebacillus</taxon>
    </lineage>
</organism>
<dbReference type="RefSeq" id="WP_109686012.1">
    <property type="nucleotide sequence ID" value="NZ_QGGL01000002.1"/>
</dbReference>
<dbReference type="Pfam" id="PF01636">
    <property type="entry name" value="APH"/>
    <property type="match status" value="1"/>
</dbReference>
<protein>
    <submittedName>
        <fullName evidence="2">CotS family spore coat protein</fullName>
    </submittedName>
</protein>
<gene>
    <name evidence="2" type="ORF">C7459_10240</name>
</gene>
<dbReference type="GO" id="GO:0042601">
    <property type="term" value="C:endospore-forming forespore"/>
    <property type="evidence" value="ECO:0007669"/>
    <property type="project" value="TreeGrafter"/>
</dbReference>
<dbReference type="PANTHER" id="PTHR39179">
    <property type="entry name" value="SPORE COAT PROTEIN I"/>
    <property type="match status" value="1"/>
</dbReference>
<evidence type="ECO:0000313" key="3">
    <source>
        <dbReference type="Proteomes" id="UP000245634"/>
    </source>
</evidence>